<dbReference type="EMBL" id="LXQA010454278">
    <property type="protein sequence ID" value="MCI52880.1"/>
    <property type="molecule type" value="Genomic_DNA"/>
</dbReference>
<accession>A0A392SYD7</accession>
<comment type="caution">
    <text evidence="1">The sequence shown here is derived from an EMBL/GenBank/DDBJ whole genome shotgun (WGS) entry which is preliminary data.</text>
</comment>
<keyword evidence="2" id="KW-1185">Reference proteome</keyword>
<sequence length="43" mass="4675">MQAAMHTFSISTPDDQWYMDIGATSYMTANGGNLTSMSNNITV</sequence>
<name>A0A392SYD7_9FABA</name>
<reference evidence="1 2" key="1">
    <citation type="journal article" date="2018" name="Front. Plant Sci.">
        <title>Red Clover (Trifolium pratense) and Zigzag Clover (T. medium) - A Picture of Genomic Similarities and Differences.</title>
        <authorList>
            <person name="Dluhosova J."/>
            <person name="Istvanek J."/>
            <person name="Nedelnik J."/>
            <person name="Repkova J."/>
        </authorList>
    </citation>
    <scope>NUCLEOTIDE SEQUENCE [LARGE SCALE GENOMIC DNA]</scope>
    <source>
        <strain evidence="2">cv. 10/8</strain>
        <tissue evidence="1">Leaf</tissue>
    </source>
</reference>
<feature type="non-terminal residue" evidence="1">
    <location>
        <position position="43"/>
    </location>
</feature>
<evidence type="ECO:0000313" key="1">
    <source>
        <dbReference type="EMBL" id="MCI52880.1"/>
    </source>
</evidence>
<dbReference type="AlphaFoldDB" id="A0A392SYD7"/>
<organism evidence="1 2">
    <name type="scientific">Trifolium medium</name>
    <dbReference type="NCBI Taxonomy" id="97028"/>
    <lineage>
        <taxon>Eukaryota</taxon>
        <taxon>Viridiplantae</taxon>
        <taxon>Streptophyta</taxon>
        <taxon>Embryophyta</taxon>
        <taxon>Tracheophyta</taxon>
        <taxon>Spermatophyta</taxon>
        <taxon>Magnoliopsida</taxon>
        <taxon>eudicotyledons</taxon>
        <taxon>Gunneridae</taxon>
        <taxon>Pentapetalae</taxon>
        <taxon>rosids</taxon>
        <taxon>fabids</taxon>
        <taxon>Fabales</taxon>
        <taxon>Fabaceae</taxon>
        <taxon>Papilionoideae</taxon>
        <taxon>50 kb inversion clade</taxon>
        <taxon>NPAAA clade</taxon>
        <taxon>Hologalegina</taxon>
        <taxon>IRL clade</taxon>
        <taxon>Trifolieae</taxon>
        <taxon>Trifolium</taxon>
    </lineage>
</organism>
<proteinExistence type="predicted"/>
<dbReference type="Proteomes" id="UP000265520">
    <property type="component" value="Unassembled WGS sequence"/>
</dbReference>
<evidence type="ECO:0000313" key="2">
    <source>
        <dbReference type="Proteomes" id="UP000265520"/>
    </source>
</evidence>
<protein>
    <submittedName>
        <fullName evidence="1">Uncharacterized protein</fullName>
    </submittedName>
</protein>